<accession>A0A1C7LSW1</accession>
<protein>
    <submittedName>
        <fullName evidence="2">Uncharacterized protein</fullName>
    </submittedName>
</protein>
<feature type="compositionally biased region" description="Polar residues" evidence="1">
    <location>
        <begin position="370"/>
        <end position="379"/>
    </location>
</feature>
<keyword evidence="3" id="KW-1185">Reference proteome</keyword>
<feature type="region of interest" description="Disordered" evidence="1">
    <location>
        <begin position="232"/>
        <end position="252"/>
    </location>
</feature>
<name>A0A1C7LSW1_GRIFR</name>
<evidence type="ECO:0000256" key="1">
    <source>
        <dbReference type="SAM" id="MobiDB-lite"/>
    </source>
</evidence>
<comment type="caution">
    <text evidence="2">The sequence shown here is derived from an EMBL/GenBank/DDBJ whole genome shotgun (WGS) entry which is preliminary data.</text>
</comment>
<sequence>MRTRRRNHSVLKDKTPRNAENTPRAPKRDQANQGSVLKSLVASDGPLKQHVDAAAQSMAGVDDRLKVILTPAASARRLPLGTILVQATPSRHSSDEDESIINSPSPVRPMARAALASLHAQSTPSGPSRRRQRLPLRPLASSPRHQSVLQKRNIRQQSPLPPSSPPSSFVIHRDDNFAMGSRAHIPYPDLSEEDEDKENIAAATEGSVYVYKDESSEDDPFGFFAAEKKLKAMRERHQPRPLSTKYKGKERAGTRRAPLGEILPAGLSSLPAPIPTRIPTPTPVDEHNIDDLYIDIDPVRLPSPAETLHTPLDDDKENAPPIAPLLLAEIATEPEIITALSSPSSEGYSDPLRTPHKHRGAHKRDPLSSPHFSSTTASPSPLDARSLAVPLSALRFVPGSLRRESQVRVAESSTAGRKRKRAQDDENDEDNENNENEAPKVAASNLDKPLPKRRSKRTSATVRGRGGRGAKAARVDSESENDEQSEVGGRRQTRNATGRGRGRGGGRGRGRGRGRGKTTAATGRVIAGKGKGKGKGKEKAGEYIDLEEDEERARERKARIEYFRKLDKEYSLEKEDASANGIPLTPEVGILVEVQRICHFASLLGIHQHAFSTRVTCVDIAEPIPVIYRNSDSKELLETRVALVVNCTAVEWSDVPTSTSAIIICIAINSQFLLAAIVLSVLEGGFIILELVQKVREATHGLPVAQEPEL</sequence>
<evidence type="ECO:0000313" key="2">
    <source>
        <dbReference type="EMBL" id="OBZ65884.1"/>
    </source>
</evidence>
<feature type="region of interest" description="Disordered" evidence="1">
    <location>
        <begin position="395"/>
        <end position="538"/>
    </location>
</feature>
<feature type="compositionally biased region" description="Low complexity" evidence="1">
    <location>
        <begin position="135"/>
        <end position="144"/>
    </location>
</feature>
<proteinExistence type="predicted"/>
<reference evidence="2 3" key="1">
    <citation type="submission" date="2016-03" db="EMBL/GenBank/DDBJ databases">
        <title>Whole genome sequencing of Grifola frondosa 9006-11.</title>
        <authorList>
            <person name="Min B."/>
            <person name="Park H."/>
            <person name="Kim J.-G."/>
            <person name="Cho H."/>
            <person name="Oh Y.-L."/>
            <person name="Kong W.-S."/>
            <person name="Choi I.-G."/>
        </authorList>
    </citation>
    <scope>NUCLEOTIDE SEQUENCE [LARGE SCALE GENOMIC DNA]</scope>
    <source>
        <strain evidence="2 3">9006-11</strain>
    </source>
</reference>
<evidence type="ECO:0000313" key="3">
    <source>
        <dbReference type="Proteomes" id="UP000092993"/>
    </source>
</evidence>
<dbReference type="STRING" id="5627.A0A1C7LSW1"/>
<feature type="compositionally biased region" description="Basic residues" evidence="1">
    <location>
        <begin position="500"/>
        <end position="516"/>
    </location>
</feature>
<gene>
    <name evidence="2" type="ORF">A0H81_14192</name>
</gene>
<organism evidence="2 3">
    <name type="scientific">Grifola frondosa</name>
    <name type="common">Maitake</name>
    <name type="synonym">Polyporus frondosus</name>
    <dbReference type="NCBI Taxonomy" id="5627"/>
    <lineage>
        <taxon>Eukaryota</taxon>
        <taxon>Fungi</taxon>
        <taxon>Dikarya</taxon>
        <taxon>Basidiomycota</taxon>
        <taxon>Agaricomycotina</taxon>
        <taxon>Agaricomycetes</taxon>
        <taxon>Polyporales</taxon>
        <taxon>Grifolaceae</taxon>
        <taxon>Grifola</taxon>
    </lineage>
</organism>
<dbReference type="AlphaFoldDB" id="A0A1C7LSW1"/>
<dbReference type="OrthoDB" id="2802853at2759"/>
<feature type="region of interest" description="Disordered" evidence="1">
    <location>
        <begin position="337"/>
        <end position="383"/>
    </location>
</feature>
<feature type="region of interest" description="Disordered" evidence="1">
    <location>
        <begin position="118"/>
        <end position="172"/>
    </location>
</feature>
<feature type="compositionally biased region" description="Acidic residues" evidence="1">
    <location>
        <begin position="425"/>
        <end position="435"/>
    </location>
</feature>
<feature type="compositionally biased region" description="Low complexity" evidence="1">
    <location>
        <begin position="517"/>
        <end position="528"/>
    </location>
</feature>
<dbReference type="EMBL" id="LUGG01000038">
    <property type="protein sequence ID" value="OBZ65884.1"/>
    <property type="molecule type" value="Genomic_DNA"/>
</dbReference>
<dbReference type="Proteomes" id="UP000092993">
    <property type="component" value="Unassembled WGS sequence"/>
</dbReference>
<feature type="region of interest" description="Disordered" evidence="1">
    <location>
        <begin position="1"/>
        <end position="34"/>
    </location>
</feature>